<feature type="compositionally biased region" description="Basic residues" evidence="1">
    <location>
        <begin position="54"/>
        <end position="77"/>
    </location>
</feature>
<evidence type="ECO:0000256" key="2">
    <source>
        <dbReference type="SAM" id="SignalP"/>
    </source>
</evidence>
<accession>A0A0N5BAI3</accession>
<keyword evidence="3" id="KW-1185">Reference proteome</keyword>
<evidence type="ECO:0000256" key="1">
    <source>
        <dbReference type="SAM" id="MobiDB-lite"/>
    </source>
</evidence>
<dbReference type="AlphaFoldDB" id="A0A0N5BAI3"/>
<feature type="region of interest" description="Disordered" evidence="1">
    <location>
        <begin position="39"/>
        <end position="80"/>
    </location>
</feature>
<dbReference type="WBParaSite" id="SPAL_0000305000.1">
    <property type="protein sequence ID" value="SPAL_0000305000.1"/>
    <property type="gene ID" value="SPAL_0000305000"/>
</dbReference>
<reference evidence="4" key="1">
    <citation type="submission" date="2017-02" db="UniProtKB">
        <authorList>
            <consortium name="WormBaseParasite"/>
        </authorList>
    </citation>
    <scope>IDENTIFICATION</scope>
</reference>
<name>A0A0N5BAI3_STREA</name>
<organism evidence="3 4">
    <name type="scientific">Strongyloides papillosus</name>
    <name type="common">Intestinal threadworm</name>
    <dbReference type="NCBI Taxonomy" id="174720"/>
    <lineage>
        <taxon>Eukaryota</taxon>
        <taxon>Metazoa</taxon>
        <taxon>Ecdysozoa</taxon>
        <taxon>Nematoda</taxon>
        <taxon>Chromadorea</taxon>
        <taxon>Rhabditida</taxon>
        <taxon>Tylenchina</taxon>
        <taxon>Panagrolaimomorpha</taxon>
        <taxon>Strongyloidoidea</taxon>
        <taxon>Strongyloididae</taxon>
        <taxon>Strongyloides</taxon>
    </lineage>
</organism>
<feature type="signal peptide" evidence="2">
    <location>
        <begin position="1"/>
        <end position="21"/>
    </location>
</feature>
<feature type="chain" id="PRO_5005894215" evidence="2">
    <location>
        <begin position="22"/>
        <end position="114"/>
    </location>
</feature>
<evidence type="ECO:0000313" key="3">
    <source>
        <dbReference type="Proteomes" id="UP000046392"/>
    </source>
</evidence>
<sequence>MKSIKLFPVFILLINLFLAGSFETKNNLVPINIDNLQQPSILNDEEDTNSIGKRQSRPRRNKSKKSNKQKRRNKKRGIQQIKAGLTQLQTQLASVAKRLDNLTITTTVNPGRRS</sequence>
<evidence type="ECO:0000313" key="4">
    <source>
        <dbReference type="WBParaSite" id="SPAL_0000305000.1"/>
    </source>
</evidence>
<proteinExistence type="predicted"/>
<protein>
    <submittedName>
        <fullName evidence="4">BZIP domain-containing protein</fullName>
    </submittedName>
</protein>
<keyword evidence="2" id="KW-0732">Signal</keyword>
<dbReference type="Proteomes" id="UP000046392">
    <property type="component" value="Unplaced"/>
</dbReference>